<keyword evidence="1" id="KW-0175">Coiled coil</keyword>
<proteinExistence type="predicted"/>
<organism evidence="2 3">
    <name type="scientific">Recurvomyces mirabilis</name>
    <dbReference type="NCBI Taxonomy" id="574656"/>
    <lineage>
        <taxon>Eukaryota</taxon>
        <taxon>Fungi</taxon>
        <taxon>Dikarya</taxon>
        <taxon>Ascomycota</taxon>
        <taxon>Pezizomycotina</taxon>
        <taxon>Dothideomycetes</taxon>
        <taxon>Dothideomycetidae</taxon>
        <taxon>Mycosphaerellales</taxon>
        <taxon>Teratosphaeriaceae</taxon>
        <taxon>Recurvomyces</taxon>
    </lineage>
</organism>
<feature type="coiled-coil region" evidence="1">
    <location>
        <begin position="5"/>
        <end position="60"/>
    </location>
</feature>
<gene>
    <name evidence="2" type="ORF">LTR78_001746</name>
</gene>
<dbReference type="AlphaFoldDB" id="A0AAE0WV84"/>
<evidence type="ECO:0000313" key="3">
    <source>
        <dbReference type="Proteomes" id="UP001274830"/>
    </source>
</evidence>
<sequence>MAGDLEQIIARLQDVRNKRSQAQGLVGDLQICVTEHKAQLAEARKKLGDARRSLQEHKDTATGLIKRFSDEPQHTPATPVTVGAIPVVAETSAEAARLSIAECDSRPNREGGHMKRVVESIVSSGTQRSQSFEPLEVIHTRFENVVLLDVDWTEIRCHLCGTNACGDGRLFKGLSGLYNHIKGKHSKGKTVYTRQDILEKCTKRLIDA</sequence>
<dbReference type="Proteomes" id="UP001274830">
    <property type="component" value="Unassembled WGS sequence"/>
</dbReference>
<evidence type="ECO:0000256" key="1">
    <source>
        <dbReference type="SAM" id="Coils"/>
    </source>
</evidence>
<evidence type="ECO:0000313" key="2">
    <source>
        <dbReference type="EMBL" id="KAK3678449.1"/>
    </source>
</evidence>
<reference evidence="2" key="1">
    <citation type="submission" date="2023-07" db="EMBL/GenBank/DDBJ databases">
        <title>Black Yeasts Isolated from many extreme environments.</title>
        <authorList>
            <person name="Coleine C."/>
            <person name="Stajich J.E."/>
            <person name="Selbmann L."/>
        </authorList>
    </citation>
    <scope>NUCLEOTIDE SEQUENCE</scope>
    <source>
        <strain evidence="2">CCFEE 5485</strain>
    </source>
</reference>
<keyword evidence="3" id="KW-1185">Reference proteome</keyword>
<accession>A0AAE0WV84</accession>
<protein>
    <submittedName>
        <fullName evidence="2">Uncharacterized protein</fullName>
    </submittedName>
</protein>
<dbReference type="EMBL" id="JAUTXT010000004">
    <property type="protein sequence ID" value="KAK3678449.1"/>
    <property type="molecule type" value="Genomic_DNA"/>
</dbReference>
<comment type="caution">
    <text evidence="2">The sequence shown here is derived from an EMBL/GenBank/DDBJ whole genome shotgun (WGS) entry which is preliminary data.</text>
</comment>
<name>A0AAE0WV84_9PEZI</name>